<comment type="caution">
    <text evidence="1">The sequence shown here is derived from an EMBL/GenBank/DDBJ whole genome shotgun (WGS) entry which is preliminary data.</text>
</comment>
<evidence type="ECO:0000313" key="2">
    <source>
        <dbReference type="Proteomes" id="UP001177021"/>
    </source>
</evidence>
<sequence>MTIVTTPSVGMKFDNVNEAWKFWAAYGKEKGFGVRKQYSNKKKDGSIRSCRFVCCKEGHRTKNLKSLLAKNPKAETRTDCEARIALSRKDEKFVIHEFVEAHNHPLQIPETTHMLASHRKISEVQAYEIEMAEDSGLMQKASFQLMSAHVGGRANLGYTRLDAKNYLKERRKRTVIFGSALLYDETAETFKWLFETFLHAHGNKKPQTLFTDQDRAMAKALAEVMPETRHGLCTWHLMQNGIKNLGPKLLKRGNHFMSSFAKCMYEYEQEVKFELAWSKLVADFDVFEENWVKTMYALKEKWAACYMKEVITLGMRSTQLSESLNSNFKAYMKPNINIIQFFNHFESVVEEKRYNELVSEYESRHKLPKLRYNYSSILMQLAQIYTPTVFEVFHEEFSLFFATCIRERNVSQFPFEYVITSINDEGEWRVLFDPIQISISCNCRKFETFGILCCHALKVFEANDVKFVSEKYILKRWTKDARSGIIHDIHANEVVENPKLSIAQRYRQLCSIMIKFVADVSSSESLSQLAKEGLQDLYKKVMDARLKENSTCNDQGDVPIPTTVYVTEASGFKQRPGLKRQKRLKSCLELSRQKKRQKPTIKPSSTQQSNGIKSLSQVECTSTTASLAHPTYSYSQTTRHLPTQQFVDIESPSQMECATSSLEHPAYVLSQTTENQFSFTELLMESHVDK</sequence>
<dbReference type="EMBL" id="CASHSV030000024">
    <property type="protein sequence ID" value="CAJ2639922.1"/>
    <property type="molecule type" value="Genomic_DNA"/>
</dbReference>
<proteinExistence type="predicted"/>
<accession>A0ACB0J658</accession>
<organism evidence="1 2">
    <name type="scientific">Trifolium pratense</name>
    <name type="common">Red clover</name>
    <dbReference type="NCBI Taxonomy" id="57577"/>
    <lineage>
        <taxon>Eukaryota</taxon>
        <taxon>Viridiplantae</taxon>
        <taxon>Streptophyta</taxon>
        <taxon>Embryophyta</taxon>
        <taxon>Tracheophyta</taxon>
        <taxon>Spermatophyta</taxon>
        <taxon>Magnoliopsida</taxon>
        <taxon>eudicotyledons</taxon>
        <taxon>Gunneridae</taxon>
        <taxon>Pentapetalae</taxon>
        <taxon>rosids</taxon>
        <taxon>fabids</taxon>
        <taxon>Fabales</taxon>
        <taxon>Fabaceae</taxon>
        <taxon>Papilionoideae</taxon>
        <taxon>50 kb inversion clade</taxon>
        <taxon>NPAAA clade</taxon>
        <taxon>Hologalegina</taxon>
        <taxon>IRL clade</taxon>
        <taxon>Trifolieae</taxon>
        <taxon>Trifolium</taxon>
    </lineage>
</organism>
<name>A0ACB0J658_TRIPR</name>
<reference evidence="1" key="1">
    <citation type="submission" date="2023-10" db="EMBL/GenBank/DDBJ databases">
        <authorList>
            <person name="Rodriguez Cubillos JULIANA M."/>
            <person name="De Vega J."/>
        </authorList>
    </citation>
    <scope>NUCLEOTIDE SEQUENCE</scope>
</reference>
<evidence type="ECO:0000313" key="1">
    <source>
        <dbReference type="EMBL" id="CAJ2639922.1"/>
    </source>
</evidence>
<gene>
    <name evidence="1" type="ORF">MILVUS5_LOCUS9864</name>
</gene>
<protein>
    <submittedName>
        <fullName evidence="1">Uncharacterized protein</fullName>
    </submittedName>
</protein>
<dbReference type="Proteomes" id="UP001177021">
    <property type="component" value="Unassembled WGS sequence"/>
</dbReference>
<keyword evidence="2" id="KW-1185">Reference proteome</keyword>